<evidence type="ECO:0000313" key="3">
    <source>
        <dbReference type="Proteomes" id="UP000644699"/>
    </source>
</evidence>
<name>A0A917A450_9HYPH</name>
<protein>
    <submittedName>
        <fullName evidence="2">Uncharacterized protein</fullName>
    </submittedName>
</protein>
<proteinExistence type="predicted"/>
<gene>
    <name evidence="2" type="ORF">GCM10011390_49400</name>
</gene>
<dbReference type="Proteomes" id="UP000644699">
    <property type="component" value="Unassembled WGS sequence"/>
</dbReference>
<comment type="caution">
    <text evidence="2">The sequence shown here is derived from an EMBL/GenBank/DDBJ whole genome shotgun (WGS) entry which is preliminary data.</text>
</comment>
<dbReference type="EMBL" id="BMIQ01000013">
    <property type="protein sequence ID" value="GGE24112.1"/>
    <property type="molecule type" value="Genomic_DNA"/>
</dbReference>
<feature type="compositionally biased region" description="Basic and acidic residues" evidence="1">
    <location>
        <begin position="1"/>
        <end position="11"/>
    </location>
</feature>
<reference evidence="2" key="2">
    <citation type="submission" date="2020-09" db="EMBL/GenBank/DDBJ databases">
        <authorList>
            <person name="Sun Q."/>
            <person name="Zhou Y."/>
        </authorList>
    </citation>
    <scope>NUCLEOTIDE SEQUENCE</scope>
    <source>
        <strain evidence="2">CGMCC 1.15367</strain>
    </source>
</reference>
<accession>A0A917A450</accession>
<sequence>MAMDRDRHQPQEDVPPETVEDREAARDGMTRQDLESEREPAPGRTSFGDDSVTPRLNDGR</sequence>
<dbReference type="AlphaFoldDB" id="A0A917A450"/>
<evidence type="ECO:0000256" key="1">
    <source>
        <dbReference type="SAM" id="MobiDB-lite"/>
    </source>
</evidence>
<organism evidence="2 3">
    <name type="scientific">Aureimonas endophytica</name>
    <dbReference type="NCBI Taxonomy" id="2027858"/>
    <lineage>
        <taxon>Bacteria</taxon>
        <taxon>Pseudomonadati</taxon>
        <taxon>Pseudomonadota</taxon>
        <taxon>Alphaproteobacteria</taxon>
        <taxon>Hyphomicrobiales</taxon>
        <taxon>Aurantimonadaceae</taxon>
        <taxon>Aureimonas</taxon>
    </lineage>
</organism>
<keyword evidence="3" id="KW-1185">Reference proteome</keyword>
<feature type="compositionally biased region" description="Basic and acidic residues" evidence="1">
    <location>
        <begin position="19"/>
        <end position="41"/>
    </location>
</feature>
<reference evidence="2" key="1">
    <citation type="journal article" date="2014" name="Int. J. Syst. Evol. Microbiol.">
        <title>Complete genome sequence of Corynebacterium casei LMG S-19264T (=DSM 44701T), isolated from a smear-ripened cheese.</title>
        <authorList>
            <consortium name="US DOE Joint Genome Institute (JGI-PGF)"/>
            <person name="Walter F."/>
            <person name="Albersmeier A."/>
            <person name="Kalinowski J."/>
            <person name="Ruckert C."/>
        </authorList>
    </citation>
    <scope>NUCLEOTIDE SEQUENCE</scope>
    <source>
        <strain evidence="2">CGMCC 1.15367</strain>
    </source>
</reference>
<evidence type="ECO:0000313" key="2">
    <source>
        <dbReference type="EMBL" id="GGE24112.1"/>
    </source>
</evidence>
<feature type="region of interest" description="Disordered" evidence="1">
    <location>
        <begin position="1"/>
        <end position="60"/>
    </location>
</feature>